<dbReference type="InterPro" id="IPR052974">
    <property type="entry name" value="GH79_Enzymes"/>
</dbReference>
<dbReference type="KEGG" id="kbs:EPA93_05665"/>
<dbReference type="PANTHER" id="PTHR36183">
    <property type="entry name" value="BETA-GLUCURONIDASE"/>
    <property type="match status" value="1"/>
</dbReference>
<organism evidence="2 3">
    <name type="scientific">Ktedonosporobacter rubrisoli</name>
    <dbReference type="NCBI Taxonomy" id="2509675"/>
    <lineage>
        <taxon>Bacteria</taxon>
        <taxon>Bacillati</taxon>
        <taxon>Chloroflexota</taxon>
        <taxon>Ktedonobacteria</taxon>
        <taxon>Ktedonobacterales</taxon>
        <taxon>Ktedonosporobacteraceae</taxon>
        <taxon>Ktedonosporobacter</taxon>
    </lineage>
</organism>
<gene>
    <name evidence="2" type="ORF">EPA93_05665</name>
</gene>
<feature type="region of interest" description="Disordered" evidence="1">
    <location>
        <begin position="78"/>
        <end position="97"/>
    </location>
</feature>
<dbReference type="EMBL" id="CP035758">
    <property type="protein sequence ID" value="QBD75517.1"/>
    <property type="molecule type" value="Genomic_DNA"/>
</dbReference>
<dbReference type="AlphaFoldDB" id="A0A4P6JK23"/>
<dbReference type="Proteomes" id="UP000290365">
    <property type="component" value="Chromosome"/>
</dbReference>
<dbReference type="InterPro" id="IPR013780">
    <property type="entry name" value="Glyco_hydro_b"/>
</dbReference>
<dbReference type="Gene3D" id="2.60.40.1180">
    <property type="entry name" value="Golgi alpha-mannosidase II"/>
    <property type="match status" value="1"/>
</dbReference>
<reference evidence="2 3" key="1">
    <citation type="submission" date="2019-01" db="EMBL/GenBank/DDBJ databases">
        <title>Ktedonosporobacter rubrisoli SCAWS-G2.</title>
        <authorList>
            <person name="Huang Y."/>
            <person name="Yan B."/>
        </authorList>
    </citation>
    <scope>NUCLEOTIDE SEQUENCE [LARGE SCALE GENOMIC DNA]</scope>
    <source>
        <strain evidence="2 3">SCAWS-G2</strain>
    </source>
</reference>
<accession>A0A4P6JK23</accession>
<sequence length="538" mass="57997">MLKFCQKYLNLRIFTWMLTLLLLMPVLIDISPVPIFADSPRDKASAGAIASKPIKVPDLAPARPAQGDPINIVVGNMQNPAGKNEQTEEANLSGPDSLTGGYKRVRPGFASLSLETYHVCNFLLDSNQAKMKNIIKNLGPGGTIRIGGASLEATGWDSKSTRPCPKAELEDTATVTPLMIQKLLEFAHSIGWKVIWGVSLHMTPEQAAEEALTTLQLAEQIGQDGNSPLLAIAIGNEPEIDMPVGTTYSQFRATWEAEYNKIKASASHAVIEGPDTCCTENDQWFTNFMQDEGGKIQIAANHLYPTNAKDHPTIGTILSPELRQEMIDWIDRLHSASSAQGLPLQLAETNSMADSPIPEVGKALGQSLWTADYLFFALEHGAVGLNFHGGIRGDATSPMHGDAHSLVVQATYYGMLFFRQATTSGGYSIPVQAPPVSDSFNLAVHAIHGRDGKLYVALVNKGAQGYKLQVVSGRPYLQAQCLRLQAPSVDNQDQITVAGAGIRDDGSWSASQIEQLPVTDGMAFVTVPAYSAALLTFA</sequence>
<evidence type="ECO:0000313" key="2">
    <source>
        <dbReference type="EMBL" id="QBD75517.1"/>
    </source>
</evidence>
<dbReference type="Gene3D" id="3.20.20.80">
    <property type="entry name" value="Glycosidases"/>
    <property type="match status" value="1"/>
</dbReference>
<evidence type="ECO:0000256" key="1">
    <source>
        <dbReference type="SAM" id="MobiDB-lite"/>
    </source>
</evidence>
<protein>
    <recommendedName>
        <fullName evidence="4">Beta-glucuronidase C-terminal domain-containing protein</fullName>
    </recommendedName>
</protein>
<dbReference type="PANTHER" id="PTHR36183:SF2">
    <property type="entry name" value="BETA-GLUCURONIDASE C-TERMINAL DOMAIN-CONTAINING PROTEIN"/>
    <property type="match status" value="1"/>
</dbReference>
<evidence type="ECO:0008006" key="4">
    <source>
        <dbReference type="Google" id="ProtNLM"/>
    </source>
</evidence>
<dbReference type="RefSeq" id="WP_129886115.1">
    <property type="nucleotide sequence ID" value="NZ_CP035758.1"/>
</dbReference>
<name>A0A4P6JK23_KTERU</name>
<dbReference type="InterPro" id="IPR017853">
    <property type="entry name" value="GH"/>
</dbReference>
<evidence type="ECO:0000313" key="3">
    <source>
        <dbReference type="Proteomes" id="UP000290365"/>
    </source>
</evidence>
<dbReference type="SUPFAM" id="SSF51445">
    <property type="entry name" value="(Trans)glycosidases"/>
    <property type="match status" value="1"/>
</dbReference>
<proteinExistence type="predicted"/>
<keyword evidence="3" id="KW-1185">Reference proteome</keyword>
<dbReference type="OrthoDB" id="5166947at2"/>